<dbReference type="PROSITE" id="PS01079">
    <property type="entry name" value="MOCF_BIOSYNTHESIS_2"/>
    <property type="match status" value="1"/>
</dbReference>
<evidence type="ECO:0000256" key="3">
    <source>
        <dbReference type="ARBA" id="ARBA00010763"/>
    </source>
</evidence>
<evidence type="ECO:0000256" key="4">
    <source>
        <dbReference type="ARBA" id="ARBA00023150"/>
    </source>
</evidence>
<protein>
    <recommendedName>
        <fullName evidence="6">Molybdopterin molybdenumtransferase</fullName>
        <ecNumber evidence="6">2.10.1.1</ecNumber>
    </recommendedName>
</protein>
<dbReference type="SUPFAM" id="SSF53218">
    <property type="entry name" value="Molybdenum cofactor biosynthesis proteins"/>
    <property type="match status" value="1"/>
</dbReference>
<reference evidence="8 9" key="1">
    <citation type="submission" date="2018-08" db="EMBL/GenBank/DDBJ databases">
        <title>Draft genome sequence of Psychrilyobacter sp. strain SD5 isolated from Black Sea water.</title>
        <authorList>
            <person name="Yadav S."/>
            <person name="Villanueva L."/>
            <person name="Damste J.S.S."/>
        </authorList>
    </citation>
    <scope>NUCLEOTIDE SEQUENCE [LARGE SCALE GENOMIC DNA]</scope>
    <source>
        <strain evidence="8 9">SD5</strain>
    </source>
</reference>
<evidence type="ECO:0000256" key="5">
    <source>
        <dbReference type="ARBA" id="ARBA00047317"/>
    </source>
</evidence>
<accession>A0ABX9KLI8</accession>
<dbReference type="NCBIfam" id="NF011068">
    <property type="entry name" value="PRK14498.1"/>
    <property type="match status" value="1"/>
</dbReference>
<dbReference type="Gene3D" id="3.40.190.10">
    <property type="entry name" value="Periplasmic binding protein-like II"/>
    <property type="match status" value="1"/>
</dbReference>
<comment type="similarity">
    <text evidence="3 6">Belongs to the MoeA family.</text>
</comment>
<comment type="catalytic activity">
    <reaction evidence="5">
        <text>adenylyl-molybdopterin + molybdate = Mo-molybdopterin + AMP + H(+)</text>
        <dbReference type="Rhea" id="RHEA:35047"/>
        <dbReference type="ChEBI" id="CHEBI:15378"/>
        <dbReference type="ChEBI" id="CHEBI:36264"/>
        <dbReference type="ChEBI" id="CHEBI:62727"/>
        <dbReference type="ChEBI" id="CHEBI:71302"/>
        <dbReference type="ChEBI" id="CHEBI:456215"/>
        <dbReference type="EC" id="2.10.1.1"/>
    </reaction>
</comment>
<dbReference type="InterPro" id="IPR024370">
    <property type="entry name" value="PBP_domain"/>
</dbReference>
<dbReference type="Gene3D" id="3.90.105.10">
    <property type="entry name" value="Molybdopterin biosynthesis moea protein, domain 2"/>
    <property type="match status" value="1"/>
</dbReference>
<dbReference type="InterPro" id="IPR036425">
    <property type="entry name" value="MoaB/Mog-like_dom_sf"/>
</dbReference>
<organism evidence="8 9">
    <name type="scientific">Psychrilyobacter piezotolerans</name>
    <dbReference type="NCBI Taxonomy" id="2293438"/>
    <lineage>
        <taxon>Bacteria</taxon>
        <taxon>Fusobacteriati</taxon>
        <taxon>Fusobacteriota</taxon>
        <taxon>Fusobacteriia</taxon>
        <taxon>Fusobacteriales</taxon>
        <taxon>Fusobacteriaceae</taxon>
        <taxon>Psychrilyobacter</taxon>
    </lineage>
</organism>
<dbReference type="InterPro" id="IPR008284">
    <property type="entry name" value="MoCF_biosynth_CS"/>
</dbReference>
<keyword evidence="4 6" id="KW-0501">Molybdenum cofactor biosynthesis</keyword>
<dbReference type="Gene3D" id="2.170.190.11">
    <property type="entry name" value="Molybdopterin biosynthesis moea protein, domain 3"/>
    <property type="match status" value="1"/>
</dbReference>
<dbReference type="InterPro" id="IPR036688">
    <property type="entry name" value="MoeA_C_domain_IV_sf"/>
</dbReference>
<dbReference type="InterPro" id="IPR005110">
    <property type="entry name" value="MoeA_linker/N"/>
</dbReference>
<dbReference type="PANTHER" id="PTHR10192:SF16">
    <property type="entry name" value="MOLYBDOPTERIN MOLYBDENUMTRANSFERASE"/>
    <property type="match status" value="1"/>
</dbReference>
<evidence type="ECO:0000256" key="1">
    <source>
        <dbReference type="ARBA" id="ARBA00002901"/>
    </source>
</evidence>
<dbReference type="SMART" id="SM00852">
    <property type="entry name" value="MoCF_biosynth"/>
    <property type="match status" value="1"/>
</dbReference>
<feature type="domain" description="MoaB/Mog" evidence="7">
    <location>
        <begin position="173"/>
        <end position="310"/>
    </location>
</feature>
<keyword evidence="6" id="KW-0460">Magnesium</keyword>
<comment type="pathway">
    <text evidence="2 6">Cofactor biosynthesis; molybdopterin biosynthesis.</text>
</comment>
<evidence type="ECO:0000256" key="2">
    <source>
        <dbReference type="ARBA" id="ARBA00005046"/>
    </source>
</evidence>
<evidence type="ECO:0000259" key="7">
    <source>
        <dbReference type="SMART" id="SM00852"/>
    </source>
</evidence>
<gene>
    <name evidence="8" type="ORF">DYH56_01000</name>
</gene>
<dbReference type="Pfam" id="PF03453">
    <property type="entry name" value="MoeA_N"/>
    <property type="match status" value="1"/>
</dbReference>
<evidence type="ECO:0000313" key="9">
    <source>
        <dbReference type="Proteomes" id="UP000263486"/>
    </source>
</evidence>
<sequence>MRNTFIDNISLEETKPLFFNRIEKYSKKETIPTEKSLGRVTSSPVFANVSSPNFNASAMDGILVRSKDTETASETNPVTLKKDKDFLYVNTGNPVNPEFDAVIMIEEVVEAENGDVRIIKSAYPYQHIRNVGEDIIKNDMILPSFHEIRPEDIGALFAGGIFEIEVVKKPKVAIIPTGSEIVEDYRNLKVGDIIDSNSRMFEAMITVSGGEPYRYSPVRDERELLKKNILDAVGKNDIVIINAGSSAGTHDYTKSLIEELGEVIIHGIAIKPGKPTILGFIEDKPVIGIPGYPVSAYFVYQEFVKSLLEKMLCRDDEKADIVKASLSKRIYSSLKHKEFVRMTLGYVGGKLVATPLDRGAGVSMSLVKADGILVISRNNEGHDIGEEVEIKLLKPLSAIKKSIVVIGSNDPIMDRISDRIKLSLSHVGSFGGVLALKKKETTIAPIHILDSKSGTYNTGVLNKYFPSGDAALIKGIKREQGLMVPKGNPKNIRGIEDLIRADLTFMNRQRGAGTRILLDYNLEKLGIDNNDIQGYEREAVTHMAAAMSVKSSTCDLALGVKSAADILDLDFILVDYEDYDFAVLKDSLEDERVLKFIEYLKSEEFSKEIDNIPGYKLENPGEIVEIS</sequence>
<comment type="function">
    <text evidence="1 6">Catalyzes the insertion of molybdate into adenylated molybdopterin with the concomitant release of AMP.</text>
</comment>
<keyword evidence="6" id="KW-0500">Molybdenum</keyword>
<dbReference type="InterPro" id="IPR005111">
    <property type="entry name" value="MoeA_C_domain_IV"/>
</dbReference>
<dbReference type="Gene3D" id="3.40.980.10">
    <property type="entry name" value="MoaB/Mog-like domain"/>
    <property type="match status" value="1"/>
</dbReference>
<dbReference type="SUPFAM" id="SSF53850">
    <property type="entry name" value="Periplasmic binding protein-like II"/>
    <property type="match status" value="1"/>
</dbReference>
<dbReference type="CDD" id="cd00887">
    <property type="entry name" value="MoeA"/>
    <property type="match status" value="1"/>
</dbReference>
<proteinExistence type="inferred from homology"/>
<keyword evidence="6" id="KW-0808">Transferase</keyword>
<dbReference type="RefSeq" id="WP_114640981.1">
    <property type="nucleotide sequence ID" value="NZ_JAACIO010000001.1"/>
</dbReference>
<dbReference type="Pfam" id="PF00994">
    <property type="entry name" value="MoCF_biosynth"/>
    <property type="match status" value="1"/>
</dbReference>
<dbReference type="InterPro" id="IPR036135">
    <property type="entry name" value="MoeA_linker/N_sf"/>
</dbReference>
<dbReference type="EC" id="2.10.1.1" evidence="6"/>
<evidence type="ECO:0000313" key="8">
    <source>
        <dbReference type="EMBL" id="REI43262.1"/>
    </source>
</evidence>
<dbReference type="InterPro" id="IPR038987">
    <property type="entry name" value="MoeA-like"/>
</dbReference>
<keyword evidence="6" id="KW-0479">Metal-binding</keyword>
<name>A0ABX9KLI8_9FUSO</name>
<dbReference type="Pfam" id="PF12727">
    <property type="entry name" value="PBP_like"/>
    <property type="match status" value="1"/>
</dbReference>
<keyword evidence="9" id="KW-1185">Reference proteome</keyword>
<dbReference type="SUPFAM" id="SSF63882">
    <property type="entry name" value="MoeA N-terminal region -like"/>
    <property type="match status" value="1"/>
</dbReference>
<dbReference type="PANTHER" id="PTHR10192">
    <property type="entry name" value="MOLYBDOPTERIN BIOSYNTHESIS PROTEIN"/>
    <property type="match status" value="1"/>
</dbReference>
<comment type="cofactor">
    <cofactor evidence="6">
        <name>Mg(2+)</name>
        <dbReference type="ChEBI" id="CHEBI:18420"/>
    </cofactor>
</comment>
<dbReference type="Proteomes" id="UP000263486">
    <property type="component" value="Unassembled WGS sequence"/>
</dbReference>
<evidence type="ECO:0000256" key="6">
    <source>
        <dbReference type="RuleBase" id="RU365090"/>
    </source>
</evidence>
<dbReference type="SUPFAM" id="SSF63867">
    <property type="entry name" value="MoeA C-terminal domain-like"/>
    <property type="match status" value="1"/>
</dbReference>
<dbReference type="Gene3D" id="2.40.340.10">
    <property type="entry name" value="MoeA, C-terminal, domain IV"/>
    <property type="match status" value="1"/>
</dbReference>
<dbReference type="EMBL" id="QUAJ01000001">
    <property type="protein sequence ID" value="REI43262.1"/>
    <property type="molecule type" value="Genomic_DNA"/>
</dbReference>
<dbReference type="Pfam" id="PF03454">
    <property type="entry name" value="MoeA_C"/>
    <property type="match status" value="1"/>
</dbReference>
<comment type="caution">
    <text evidence="8">The sequence shown here is derived from an EMBL/GenBank/DDBJ whole genome shotgun (WGS) entry which is preliminary data.</text>
</comment>
<dbReference type="InterPro" id="IPR001453">
    <property type="entry name" value="MoaB/Mog_dom"/>
</dbReference>